<dbReference type="GO" id="GO:0004519">
    <property type="term" value="F:endonuclease activity"/>
    <property type="evidence" value="ECO:0007669"/>
    <property type="project" value="UniProtKB-KW"/>
</dbReference>
<evidence type="ECO:0000313" key="2">
    <source>
        <dbReference type="EMBL" id="MDQ0363716.1"/>
    </source>
</evidence>
<dbReference type="Proteomes" id="UP001240236">
    <property type="component" value="Unassembled WGS sequence"/>
</dbReference>
<accession>A0AAE3VU24</accession>
<dbReference type="GO" id="GO:0016020">
    <property type="term" value="C:membrane"/>
    <property type="evidence" value="ECO:0007669"/>
    <property type="project" value="GOC"/>
</dbReference>
<proteinExistence type="predicted"/>
<evidence type="ECO:0000313" key="3">
    <source>
        <dbReference type="Proteomes" id="UP001240236"/>
    </source>
</evidence>
<reference evidence="2 3" key="1">
    <citation type="submission" date="2023-07" db="EMBL/GenBank/DDBJ databases">
        <title>Sequencing the genomes of 1000 actinobacteria strains.</title>
        <authorList>
            <person name="Klenk H.-P."/>
        </authorList>
    </citation>
    <scope>NUCLEOTIDE SEQUENCE [LARGE SCALE GENOMIC DNA]</scope>
    <source>
        <strain evidence="2 3">DSM 44709</strain>
    </source>
</reference>
<feature type="domain" description="Endonuclease/exonuclease/phosphatase" evidence="1">
    <location>
        <begin position="4"/>
        <end position="248"/>
    </location>
</feature>
<dbReference type="PANTHER" id="PTHR14859">
    <property type="entry name" value="CALCOFLUOR WHITE HYPERSENSITIVE PROTEIN PRECURSOR"/>
    <property type="match status" value="1"/>
</dbReference>
<dbReference type="PANTHER" id="PTHR14859:SF15">
    <property type="entry name" value="ENDONUCLEASE_EXONUCLEASE_PHOSPHATASE DOMAIN-CONTAINING PROTEIN"/>
    <property type="match status" value="1"/>
</dbReference>
<comment type="caution">
    <text evidence="2">The sequence shown here is derived from an EMBL/GenBank/DDBJ whole genome shotgun (WGS) entry which is preliminary data.</text>
</comment>
<keyword evidence="2" id="KW-0255">Endonuclease</keyword>
<gene>
    <name evidence="2" type="ORF">J2S42_000385</name>
</gene>
<organism evidence="2 3">
    <name type="scientific">Catenuloplanes indicus</name>
    <dbReference type="NCBI Taxonomy" id="137267"/>
    <lineage>
        <taxon>Bacteria</taxon>
        <taxon>Bacillati</taxon>
        <taxon>Actinomycetota</taxon>
        <taxon>Actinomycetes</taxon>
        <taxon>Micromonosporales</taxon>
        <taxon>Micromonosporaceae</taxon>
        <taxon>Catenuloplanes</taxon>
    </lineage>
</organism>
<dbReference type="InterPro" id="IPR005135">
    <property type="entry name" value="Endo/exonuclease/phosphatase"/>
</dbReference>
<name>A0AAE3VU24_9ACTN</name>
<keyword evidence="2" id="KW-0378">Hydrolase</keyword>
<dbReference type="Gene3D" id="3.60.10.10">
    <property type="entry name" value="Endonuclease/exonuclease/phosphatase"/>
    <property type="match status" value="1"/>
</dbReference>
<evidence type="ECO:0000259" key="1">
    <source>
        <dbReference type="Pfam" id="PF03372"/>
    </source>
</evidence>
<sequence length="260" mass="28163">MRLATFNILHGRSLRDGTVDADRLTDAIKTLDADILGLQEVDRAQARSHHLDLTVLAADALGATHHRFAAAVVGTPGEGFRPLTHDDDGADEPNYGIGLVSRWPVRQWRIVRLPAAPVRSPVFTPKPILIRDEPRVLLAAVVEPPWGGTLTVATTHLSFVPGWNLVQLRAVIRALRGMPGPRLLTGDLNLPAGVATRMTRWRTLARTPTFPSPAPSLQLDHVLLDPRDTGGLGQVISVDTPEVPVSDHRPLVVHLASPGQ</sequence>
<dbReference type="RefSeq" id="WP_307234560.1">
    <property type="nucleotide sequence ID" value="NZ_JAUSUZ010000001.1"/>
</dbReference>
<dbReference type="SUPFAM" id="SSF56219">
    <property type="entry name" value="DNase I-like"/>
    <property type="match status" value="1"/>
</dbReference>
<dbReference type="EMBL" id="JAUSUZ010000001">
    <property type="protein sequence ID" value="MDQ0363716.1"/>
    <property type="molecule type" value="Genomic_DNA"/>
</dbReference>
<dbReference type="InterPro" id="IPR051916">
    <property type="entry name" value="GPI-anchor_lipid_remodeler"/>
</dbReference>
<keyword evidence="2" id="KW-0540">Nuclease</keyword>
<dbReference type="Pfam" id="PF03372">
    <property type="entry name" value="Exo_endo_phos"/>
    <property type="match status" value="1"/>
</dbReference>
<protein>
    <submittedName>
        <fullName evidence="2">Endonuclease/exonuclease/phosphatase family metal-dependent hydrolase</fullName>
    </submittedName>
</protein>
<dbReference type="GO" id="GO:0016787">
    <property type="term" value="F:hydrolase activity"/>
    <property type="evidence" value="ECO:0007669"/>
    <property type="project" value="UniProtKB-KW"/>
</dbReference>
<dbReference type="InterPro" id="IPR036691">
    <property type="entry name" value="Endo/exonu/phosph_ase_sf"/>
</dbReference>
<dbReference type="GO" id="GO:0006506">
    <property type="term" value="P:GPI anchor biosynthetic process"/>
    <property type="evidence" value="ECO:0007669"/>
    <property type="project" value="TreeGrafter"/>
</dbReference>
<dbReference type="AlphaFoldDB" id="A0AAE3VU24"/>
<keyword evidence="3" id="KW-1185">Reference proteome</keyword>